<dbReference type="EMBL" id="CP011390">
    <property type="protein sequence ID" value="ANE51377.1"/>
    <property type="molecule type" value="Genomic_DNA"/>
</dbReference>
<dbReference type="EMBL" id="CP011390">
    <property type="protein sequence ID" value="ANE51380.1"/>
    <property type="molecule type" value="Genomic_DNA"/>
</dbReference>
<dbReference type="AlphaFoldDB" id="A0A172TXB6"/>
<dbReference type="KEGG" id="fla:SY85_13535"/>
<evidence type="ECO:0000313" key="3">
    <source>
        <dbReference type="Proteomes" id="UP000077177"/>
    </source>
</evidence>
<sequence>MMKTLDTTGLKAIVDTSYYYEIYGSEGFNNIVQFTSKKINACGIPAKNKLSSTENTQLHYTEFIMPFCRDHVDSLTNESFDLVFRFFDYESSEKIGFININKSPSQLNKPKPTRSLPQ</sequence>
<keyword evidence="3" id="KW-1185">Reference proteome</keyword>
<accession>A0A172TXB6</accession>
<protein>
    <submittedName>
        <fullName evidence="1">Uncharacterized protein</fullName>
    </submittedName>
</protein>
<evidence type="ECO:0000313" key="2">
    <source>
        <dbReference type="EMBL" id="ANE51380.1"/>
    </source>
</evidence>
<organism evidence="1 3">
    <name type="scientific">Flavisolibacter tropicus</name>
    <dbReference type="NCBI Taxonomy" id="1492898"/>
    <lineage>
        <taxon>Bacteria</taxon>
        <taxon>Pseudomonadati</taxon>
        <taxon>Bacteroidota</taxon>
        <taxon>Chitinophagia</taxon>
        <taxon>Chitinophagales</taxon>
        <taxon>Chitinophagaceae</taxon>
        <taxon>Flavisolibacter</taxon>
    </lineage>
</organism>
<proteinExistence type="predicted"/>
<reference evidence="3" key="1">
    <citation type="submission" date="2015-01" db="EMBL/GenBank/DDBJ databases">
        <title>Flavisolibacter sp./LCS9/ whole genome sequencing.</title>
        <authorList>
            <person name="Kim M.K."/>
            <person name="Srinivasan S."/>
            <person name="Lee J.-J."/>
        </authorList>
    </citation>
    <scope>NUCLEOTIDE SEQUENCE [LARGE SCALE GENOMIC DNA]</scope>
    <source>
        <strain evidence="3">LCS9</strain>
    </source>
</reference>
<dbReference type="KEGG" id="fla:SY85_13550"/>
<reference evidence="1 3" key="2">
    <citation type="journal article" date="2016" name="Int. J. Syst. Evol. Microbiol.">
        <title>Flavisolibacter tropicus sp. nov., isolated from tropical soil.</title>
        <authorList>
            <person name="Lee J.J."/>
            <person name="Kang M.S."/>
            <person name="Kim G.S."/>
            <person name="Lee C.S."/>
            <person name="Lim S."/>
            <person name="Lee J."/>
            <person name="Roh S.H."/>
            <person name="Kang H."/>
            <person name="Ha J.M."/>
            <person name="Bae S."/>
            <person name="Jung H.Y."/>
            <person name="Kim M.K."/>
        </authorList>
    </citation>
    <scope>NUCLEOTIDE SEQUENCE [LARGE SCALE GENOMIC DNA]</scope>
    <source>
        <strain evidence="1 3">LCS9</strain>
    </source>
</reference>
<gene>
    <name evidence="1" type="ORF">SY85_13535</name>
    <name evidence="2" type="ORF">SY85_13550</name>
</gene>
<name>A0A172TXB6_9BACT</name>
<evidence type="ECO:0000313" key="1">
    <source>
        <dbReference type="EMBL" id="ANE51377.1"/>
    </source>
</evidence>
<dbReference type="Proteomes" id="UP000077177">
    <property type="component" value="Chromosome"/>
</dbReference>